<gene>
    <name evidence="1" type="ORF">TCLT_LOCUS9544</name>
</gene>
<dbReference type="Proteomes" id="UP000276776">
    <property type="component" value="Unassembled WGS sequence"/>
</dbReference>
<reference evidence="3" key="1">
    <citation type="submission" date="2017-02" db="UniProtKB">
        <authorList>
            <consortium name="WormBaseParasite"/>
        </authorList>
    </citation>
    <scope>IDENTIFICATION</scope>
</reference>
<keyword evidence="2" id="KW-1185">Reference proteome</keyword>
<evidence type="ECO:0000313" key="3">
    <source>
        <dbReference type="WBParaSite" id="TCLT_0000955501-mRNA-1"/>
    </source>
</evidence>
<name>A0A0N5D8W1_THECL</name>
<dbReference type="EMBL" id="UYYF01004822">
    <property type="protein sequence ID" value="VDN07180.1"/>
    <property type="molecule type" value="Genomic_DNA"/>
</dbReference>
<dbReference type="OrthoDB" id="1874341at2759"/>
<dbReference type="AlphaFoldDB" id="A0A0N5D8W1"/>
<reference evidence="1 2" key="2">
    <citation type="submission" date="2018-11" db="EMBL/GenBank/DDBJ databases">
        <authorList>
            <consortium name="Pathogen Informatics"/>
        </authorList>
    </citation>
    <scope>NUCLEOTIDE SEQUENCE [LARGE SCALE GENOMIC DNA]</scope>
</reference>
<dbReference type="WBParaSite" id="TCLT_0000955501-mRNA-1">
    <property type="protein sequence ID" value="TCLT_0000955501-mRNA-1"/>
    <property type="gene ID" value="TCLT_0000955501"/>
</dbReference>
<accession>A0A0N5D8W1</accession>
<organism evidence="3">
    <name type="scientific">Thelazia callipaeda</name>
    <name type="common">Oriental eyeworm</name>
    <name type="synonym">Parasitic nematode</name>
    <dbReference type="NCBI Taxonomy" id="103827"/>
    <lineage>
        <taxon>Eukaryota</taxon>
        <taxon>Metazoa</taxon>
        <taxon>Ecdysozoa</taxon>
        <taxon>Nematoda</taxon>
        <taxon>Chromadorea</taxon>
        <taxon>Rhabditida</taxon>
        <taxon>Spirurina</taxon>
        <taxon>Spiruromorpha</taxon>
        <taxon>Thelazioidea</taxon>
        <taxon>Thelaziidae</taxon>
        <taxon>Thelazia</taxon>
    </lineage>
</organism>
<sequence length="266" mass="29775">MAVGADILNRALSACFAVDKVQHVIDTMYGDEEPIGNHLLMKSIAAIGRSKSTSKHLSTFVEQLRKHVDHCKQIYKEGDNQPDLLQSSIPLHLNELVNTPKIDLLLLLLKSSVSVVEYSENIRSSNIIAQVNVEKLLHCLPNLAEVQDSVFAAVSSKFSMGPFCFHSILRHCSMVLQVLSFAQLIVTLLDMVLDSTLSCSFNQGNRRSNLSKNQRKNMVLNRLYQVRKRINEGIELVNAQLTDASKVYKDDLIPPISYEYSEVSCS</sequence>
<evidence type="ECO:0000313" key="2">
    <source>
        <dbReference type="Proteomes" id="UP000276776"/>
    </source>
</evidence>
<protein>
    <submittedName>
        <fullName evidence="1 3">Uncharacterized protein</fullName>
    </submittedName>
</protein>
<proteinExistence type="predicted"/>
<dbReference type="STRING" id="103827.A0A0N5D8W1"/>
<evidence type="ECO:0000313" key="1">
    <source>
        <dbReference type="EMBL" id="VDN07180.1"/>
    </source>
</evidence>